<dbReference type="Proteomes" id="UP000540506">
    <property type="component" value="Unassembled WGS sequence"/>
</dbReference>
<evidence type="ECO:0000313" key="3">
    <source>
        <dbReference type="Proteomes" id="UP000540506"/>
    </source>
</evidence>
<gene>
    <name evidence="2" type="ORF">FHR34_000951</name>
</gene>
<reference evidence="2 3" key="1">
    <citation type="submission" date="2020-08" db="EMBL/GenBank/DDBJ databases">
        <title>Sequencing the genomes of 1000 actinobacteria strains.</title>
        <authorList>
            <person name="Klenk H.-P."/>
        </authorList>
    </citation>
    <scope>NUCLEOTIDE SEQUENCE [LARGE SCALE GENOMIC DNA]</scope>
    <source>
        <strain evidence="2 3">DSM 41654</strain>
    </source>
</reference>
<name>A0A7W7VTN5_KITKI</name>
<sequence length="38" mass="4222">MAQGKDLHIILLAIAHRQQPQDGERVGDSQACQAKQHE</sequence>
<keyword evidence="3" id="KW-1185">Reference proteome</keyword>
<dbReference type="AlphaFoldDB" id="A0A7W7VTN5"/>
<protein>
    <submittedName>
        <fullName evidence="2">Uncharacterized protein</fullName>
    </submittedName>
</protein>
<feature type="region of interest" description="Disordered" evidence="1">
    <location>
        <begin position="18"/>
        <end position="38"/>
    </location>
</feature>
<accession>A0A7W7VTN5</accession>
<dbReference type="EMBL" id="JACHJV010000001">
    <property type="protein sequence ID" value="MBB4921958.1"/>
    <property type="molecule type" value="Genomic_DNA"/>
</dbReference>
<evidence type="ECO:0000313" key="2">
    <source>
        <dbReference type="EMBL" id="MBB4921958.1"/>
    </source>
</evidence>
<proteinExistence type="predicted"/>
<evidence type="ECO:0000256" key="1">
    <source>
        <dbReference type="SAM" id="MobiDB-lite"/>
    </source>
</evidence>
<comment type="caution">
    <text evidence="2">The sequence shown here is derived from an EMBL/GenBank/DDBJ whole genome shotgun (WGS) entry which is preliminary data.</text>
</comment>
<organism evidence="2 3">
    <name type="scientific">Kitasatospora kifunensis</name>
    <name type="common">Streptomyces kifunensis</name>
    <dbReference type="NCBI Taxonomy" id="58351"/>
    <lineage>
        <taxon>Bacteria</taxon>
        <taxon>Bacillati</taxon>
        <taxon>Actinomycetota</taxon>
        <taxon>Actinomycetes</taxon>
        <taxon>Kitasatosporales</taxon>
        <taxon>Streptomycetaceae</taxon>
        <taxon>Kitasatospora</taxon>
    </lineage>
</organism>